<feature type="region of interest" description="Disordered" evidence="1">
    <location>
        <begin position="62"/>
        <end position="85"/>
    </location>
</feature>
<reference evidence="2" key="1">
    <citation type="submission" date="2025-08" db="UniProtKB">
        <authorList>
            <consortium name="Ensembl"/>
        </authorList>
    </citation>
    <scope>IDENTIFICATION</scope>
</reference>
<accession>A0A8C6HE18</accession>
<dbReference type="AlphaFoldDB" id="A0A8C6HE18"/>
<sequence>MQAVRRWLRAGRISHLLAGAILGGNLRGRTRQKSPDCRRTHLGFLHFVARGFIAARLSFRTRSTGQPQPGTHRSWSCGQGGRQGELADRAGCCCRRLRRSTKGLRRNSCMLAGVRGERGSLRARLTRRQVRQHGGHASGCHEHRGAGSRRVQKGSGVGVNCGVSAP</sequence>
<protein>
    <submittedName>
        <fullName evidence="2">Uncharacterized protein</fullName>
    </submittedName>
</protein>
<feature type="region of interest" description="Disordered" evidence="1">
    <location>
        <begin position="129"/>
        <end position="166"/>
    </location>
</feature>
<dbReference type="Ensembl" id="ENSMSIT00000025915.1">
    <property type="protein sequence ID" value="ENSMSIP00000020529.1"/>
    <property type="gene ID" value="ENSMSIG00000017437.1"/>
</dbReference>
<organism evidence="2 3">
    <name type="scientific">Mus spicilegus</name>
    <name type="common">Mound-building mouse</name>
    <dbReference type="NCBI Taxonomy" id="10103"/>
    <lineage>
        <taxon>Eukaryota</taxon>
        <taxon>Metazoa</taxon>
        <taxon>Chordata</taxon>
        <taxon>Craniata</taxon>
        <taxon>Vertebrata</taxon>
        <taxon>Euteleostomi</taxon>
        <taxon>Mammalia</taxon>
        <taxon>Eutheria</taxon>
        <taxon>Euarchontoglires</taxon>
        <taxon>Glires</taxon>
        <taxon>Rodentia</taxon>
        <taxon>Myomorpha</taxon>
        <taxon>Muroidea</taxon>
        <taxon>Muridae</taxon>
        <taxon>Murinae</taxon>
        <taxon>Mus</taxon>
        <taxon>Mus</taxon>
    </lineage>
</organism>
<dbReference type="Proteomes" id="UP000694415">
    <property type="component" value="Unplaced"/>
</dbReference>
<evidence type="ECO:0000313" key="3">
    <source>
        <dbReference type="Proteomes" id="UP000694415"/>
    </source>
</evidence>
<evidence type="ECO:0000313" key="2">
    <source>
        <dbReference type="Ensembl" id="ENSMSIP00000020529.1"/>
    </source>
</evidence>
<evidence type="ECO:0000256" key="1">
    <source>
        <dbReference type="SAM" id="MobiDB-lite"/>
    </source>
</evidence>
<feature type="compositionally biased region" description="Polar residues" evidence="1">
    <location>
        <begin position="62"/>
        <end position="77"/>
    </location>
</feature>
<dbReference type="GeneTree" id="ENSGT00960000192285"/>
<keyword evidence="3" id="KW-1185">Reference proteome</keyword>
<name>A0A8C6HE18_MUSSI</name>
<proteinExistence type="predicted"/>
<reference evidence="2" key="2">
    <citation type="submission" date="2025-09" db="UniProtKB">
        <authorList>
            <consortium name="Ensembl"/>
        </authorList>
    </citation>
    <scope>IDENTIFICATION</scope>
</reference>